<dbReference type="RefSeq" id="WP_217743560.1">
    <property type="nucleotide sequence ID" value="NZ_JAHOEI010000002.1"/>
</dbReference>
<feature type="transmembrane region" description="Helical" evidence="5">
    <location>
        <begin position="199"/>
        <end position="217"/>
    </location>
</feature>
<organism evidence="7 8">
    <name type="scientific">Segatella copri</name>
    <dbReference type="NCBI Taxonomy" id="165179"/>
    <lineage>
        <taxon>Bacteria</taxon>
        <taxon>Pseudomonadati</taxon>
        <taxon>Bacteroidota</taxon>
        <taxon>Bacteroidia</taxon>
        <taxon>Bacteroidales</taxon>
        <taxon>Prevotellaceae</taxon>
        <taxon>Segatella</taxon>
    </lineage>
</organism>
<comment type="subcellular location">
    <subcellularLocation>
        <location evidence="1">Membrane</location>
        <topology evidence="1">Multi-pass membrane protein</topology>
    </subcellularLocation>
</comment>
<evidence type="ECO:0000256" key="2">
    <source>
        <dbReference type="ARBA" id="ARBA00022692"/>
    </source>
</evidence>
<keyword evidence="7" id="KW-0436">Ligase</keyword>
<feature type="domain" description="O-antigen ligase-related" evidence="6">
    <location>
        <begin position="164"/>
        <end position="303"/>
    </location>
</feature>
<dbReference type="PANTHER" id="PTHR37422:SF13">
    <property type="entry name" value="LIPOPOLYSACCHARIDE BIOSYNTHESIS PROTEIN PA4999-RELATED"/>
    <property type="match status" value="1"/>
</dbReference>
<feature type="transmembrane region" description="Helical" evidence="5">
    <location>
        <begin position="323"/>
        <end position="356"/>
    </location>
</feature>
<evidence type="ECO:0000259" key="6">
    <source>
        <dbReference type="Pfam" id="PF04932"/>
    </source>
</evidence>
<dbReference type="InterPro" id="IPR051533">
    <property type="entry name" value="WaaL-like"/>
</dbReference>
<evidence type="ECO:0000313" key="7">
    <source>
        <dbReference type="EMBL" id="MBV3386327.1"/>
    </source>
</evidence>
<keyword evidence="4 5" id="KW-0472">Membrane</keyword>
<keyword evidence="2 5" id="KW-0812">Transmembrane</keyword>
<name>A0AAW4MUT3_9BACT</name>
<evidence type="ECO:0000256" key="3">
    <source>
        <dbReference type="ARBA" id="ARBA00022989"/>
    </source>
</evidence>
<dbReference type="GO" id="GO:0016020">
    <property type="term" value="C:membrane"/>
    <property type="evidence" value="ECO:0007669"/>
    <property type="project" value="UniProtKB-SubCell"/>
</dbReference>
<reference evidence="7" key="1">
    <citation type="submission" date="2021-06" db="EMBL/GenBank/DDBJ databases">
        <title>Collection of gut derived symbiotic bacterial strains cultured from healthy donors.</title>
        <authorList>
            <person name="Lin H."/>
            <person name="Littmann E."/>
            <person name="Pamer E.G."/>
        </authorList>
    </citation>
    <scope>NUCLEOTIDE SEQUENCE</scope>
    <source>
        <strain evidence="7">MSK.21.74</strain>
    </source>
</reference>
<feature type="transmembrane region" description="Helical" evidence="5">
    <location>
        <begin position="88"/>
        <end position="108"/>
    </location>
</feature>
<accession>A0AAW4MUT3</accession>
<evidence type="ECO:0000256" key="1">
    <source>
        <dbReference type="ARBA" id="ARBA00004141"/>
    </source>
</evidence>
<protein>
    <submittedName>
        <fullName evidence="7">O-antigen ligase family protein</fullName>
    </submittedName>
</protein>
<dbReference type="PANTHER" id="PTHR37422">
    <property type="entry name" value="TEICHURONIC ACID BIOSYNTHESIS PROTEIN TUAE"/>
    <property type="match status" value="1"/>
</dbReference>
<feature type="transmembrane region" description="Helical" evidence="5">
    <location>
        <begin position="154"/>
        <end position="187"/>
    </location>
</feature>
<gene>
    <name evidence="7" type="ORF">KSW82_01050</name>
</gene>
<evidence type="ECO:0000313" key="8">
    <source>
        <dbReference type="Proteomes" id="UP001196765"/>
    </source>
</evidence>
<sequence>MALSTLGMQTISYLTLAVVLVSFLLLLALNFRHKVLSRYGLLYLAFFLVLLGTTILYNQDIKNCIYMSIYLGIVLLVFRYYRNNINRVYYYFGIALSLCIYVNFVHLLTHPMLWVLEGQKDAAGYLLGNNYNQMGCRMMIALATSVLCTKYSKFWIINSIVLGITCIITLLLVKSMTSLSMIIIFLVYCLIPSSKLRKVGIYSLLTVLVLFQVFVVFNGNGLENNEFAVYIVNDILQKDITFTHRTDMWDSAMRVIIESPIWGWGFVKEEWFTSHMSSFAYGPHNFILSLFIFGGVLLFAVFIMIVYYTIISVKAYINERIGQYVIFSAVCLYFMGLMEMYPFTIMFYILIVMYYYQYTDKKNNNHY</sequence>
<feature type="transmembrane region" description="Helical" evidence="5">
    <location>
        <begin position="286"/>
        <end position="311"/>
    </location>
</feature>
<proteinExistence type="predicted"/>
<dbReference type="GO" id="GO:0016874">
    <property type="term" value="F:ligase activity"/>
    <property type="evidence" value="ECO:0007669"/>
    <property type="project" value="UniProtKB-KW"/>
</dbReference>
<evidence type="ECO:0000256" key="5">
    <source>
        <dbReference type="SAM" id="Phobius"/>
    </source>
</evidence>
<feature type="transmembrane region" description="Helical" evidence="5">
    <location>
        <begin position="6"/>
        <end position="29"/>
    </location>
</feature>
<dbReference type="Pfam" id="PF04932">
    <property type="entry name" value="Wzy_C"/>
    <property type="match status" value="1"/>
</dbReference>
<dbReference type="Proteomes" id="UP001196765">
    <property type="component" value="Unassembled WGS sequence"/>
</dbReference>
<comment type="caution">
    <text evidence="7">The sequence shown here is derived from an EMBL/GenBank/DDBJ whole genome shotgun (WGS) entry which is preliminary data.</text>
</comment>
<feature type="transmembrane region" description="Helical" evidence="5">
    <location>
        <begin position="41"/>
        <end position="59"/>
    </location>
</feature>
<dbReference type="AlphaFoldDB" id="A0AAW4MUT3"/>
<keyword evidence="3 5" id="KW-1133">Transmembrane helix</keyword>
<feature type="transmembrane region" description="Helical" evidence="5">
    <location>
        <begin position="65"/>
        <end position="81"/>
    </location>
</feature>
<dbReference type="EMBL" id="JAHOEI010000002">
    <property type="protein sequence ID" value="MBV3386327.1"/>
    <property type="molecule type" value="Genomic_DNA"/>
</dbReference>
<evidence type="ECO:0000256" key="4">
    <source>
        <dbReference type="ARBA" id="ARBA00023136"/>
    </source>
</evidence>
<dbReference type="InterPro" id="IPR007016">
    <property type="entry name" value="O-antigen_ligase-rel_domated"/>
</dbReference>